<sequence length="541" mass="58814">MGRVAGKTTRRLRTCNFGDKPEPRSGLGGCLRRVALPAAAAESNATSPSRGVIAALEGPASSRLQAITLAPEAMGRRPCTTSLPPPPVLAVLAGALSLLSTPVWAQGGESATRSYENDLNDVLKVAVEKLLPLVSDFVTRPEVSTDCSTSMLKTFVALRQQKAWAVRMAMSNAMYAPNALEGTYVAMGGYDQCLHTRHRPNGAMLVPYFTLPAGAKLYFSLMFSNVVKGRSCVLSMSAGPHVSFITQGRLDPLTASSPDREGVDTLGGLCAPSLCTRQDMTFLVRSLISEYGGNATVTSCSTDDAKVVTSVQAFSMLVVPAMVIILVAFLLPLFAYGPAADEAYNQYIYGCYNKWWAVLLQANNFDNSEHVCLQHLWYINAELQIFLVLAFPLALLFIKQPRVAAIIGALMAAAFCLMTCVQIYSWDLFYAFTSGTNDMRRVKDTLELIYFRPFTHVGAYIIGVMCGYVAAQYNNVTIRPNVEMGLWLVSLALACGVLFASFPWNQGHLPDAVTNALYGGFHRLLWALAFFWPSYACATDL</sequence>
<dbReference type="Proteomes" id="UP000821865">
    <property type="component" value="Chromosome 1"/>
</dbReference>
<protein>
    <submittedName>
        <fullName evidence="1">Uncharacterized protein</fullName>
    </submittedName>
</protein>
<evidence type="ECO:0000313" key="1">
    <source>
        <dbReference type="EMBL" id="KAH7980545.1"/>
    </source>
</evidence>
<name>A0ACB8E1P1_DERSI</name>
<keyword evidence="2" id="KW-1185">Reference proteome</keyword>
<reference evidence="1" key="1">
    <citation type="submission" date="2020-05" db="EMBL/GenBank/DDBJ databases">
        <title>Large-scale comparative analyses of tick genomes elucidate their genetic diversity and vector capacities.</title>
        <authorList>
            <person name="Jia N."/>
            <person name="Wang J."/>
            <person name="Shi W."/>
            <person name="Du L."/>
            <person name="Sun Y."/>
            <person name="Zhan W."/>
            <person name="Jiang J."/>
            <person name="Wang Q."/>
            <person name="Zhang B."/>
            <person name="Ji P."/>
            <person name="Sakyi L.B."/>
            <person name="Cui X."/>
            <person name="Yuan T."/>
            <person name="Jiang B."/>
            <person name="Yang W."/>
            <person name="Lam T.T.-Y."/>
            <person name="Chang Q."/>
            <person name="Ding S."/>
            <person name="Wang X."/>
            <person name="Zhu J."/>
            <person name="Ruan X."/>
            <person name="Zhao L."/>
            <person name="Wei J."/>
            <person name="Que T."/>
            <person name="Du C."/>
            <person name="Cheng J."/>
            <person name="Dai P."/>
            <person name="Han X."/>
            <person name="Huang E."/>
            <person name="Gao Y."/>
            <person name="Liu J."/>
            <person name="Shao H."/>
            <person name="Ye R."/>
            <person name="Li L."/>
            <person name="Wei W."/>
            <person name="Wang X."/>
            <person name="Wang C."/>
            <person name="Yang T."/>
            <person name="Huo Q."/>
            <person name="Li W."/>
            <person name="Guo W."/>
            <person name="Chen H."/>
            <person name="Zhou L."/>
            <person name="Ni X."/>
            <person name="Tian J."/>
            <person name="Zhou Y."/>
            <person name="Sheng Y."/>
            <person name="Liu T."/>
            <person name="Pan Y."/>
            <person name="Xia L."/>
            <person name="Li J."/>
            <person name="Zhao F."/>
            <person name="Cao W."/>
        </authorList>
    </citation>
    <scope>NUCLEOTIDE SEQUENCE</scope>
    <source>
        <strain evidence="1">Dsil-2018</strain>
    </source>
</reference>
<organism evidence="1 2">
    <name type="scientific">Dermacentor silvarum</name>
    <name type="common">Tick</name>
    <dbReference type="NCBI Taxonomy" id="543639"/>
    <lineage>
        <taxon>Eukaryota</taxon>
        <taxon>Metazoa</taxon>
        <taxon>Ecdysozoa</taxon>
        <taxon>Arthropoda</taxon>
        <taxon>Chelicerata</taxon>
        <taxon>Arachnida</taxon>
        <taxon>Acari</taxon>
        <taxon>Parasitiformes</taxon>
        <taxon>Ixodida</taxon>
        <taxon>Ixodoidea</taxon>
        <taxon>Ixodidae</taxon>
        <taxon>Rhipicephalinae</taxon>
        <taxon>Dermacentor</taxon>
    </lineage>
</organism>
<gene>
    <name evidence="1" type="ORF">HPB49_017119</name>
</gene>
<comment type="caution">
    <text evidence="1">The sequence shown here is derived from an EMBL/GenBank/DDBJ whole genome shotgun (WGS) entry which is preliminary data.</text>
</comment>
<proteinExistence type="predicted"/>
<evidence type="ECO:0000313" key="2">
    <source>
        <dbReference type="Proteomes" id="UP000821865"/>
    </source>
</evidence>
<accession>A0ACB8E1P1</accession>
<dbReference type="EMBL" id="CM023470">
    <property type="protein sequence ID" value="KAH7980545.1"/>
    <property type="molecule type" value="Genomic_DNA"/>
</dbReference>